<dbReference type="AlphaFoldDB" id="A0A2W5ID28"/>
<dbReference type="Pfam" id="PF13406">
    <property type="entry name" value="SLT_2"/>
    <property type="match status" value="1"/>
</dbReference>
<dbReference type="InterPro" id="IPR043426">
    <property type="entry name" value="MltB-like"/>
</dbReference>
<protein>
    <submittedName>
        <fullName evidence="2">Murein transglycosylase</fullName>
    </submittedName>
</protein>
<dbReference type="CDD" id="cd13399">
    <property type="entry name" value="Slt35-like"/>
    <property type="match status" value="1"/>
</dbReference>
<dbReference type="InterPro" id="IPR023346">
    <property type="entry name" value="Lysozyme-like_dom_sf"/>
</dbReference>
<evidence type="ECO:0000259" key="1">
    <source>
        <dbReference type="Pfam" id="PF13406"/>
    </source>
</evidence>
<feature type="domain" description="Transglycosylase SLT" evidence="1">
    <location>
        <begin position="161"/>
        <end position="205"/>
    </location>
</feature>
<dbReference type="SUPFAM" id="SSF53955">
    <property type="entry name" value="Lysozyme-like"/>
    <property type="match status" value="1"/>
</dbReference>
<evidence type="ECO:0000313" key="2">
    <source>
        <dbReference type="EMBL" id="PZP89680.1"/>
    </source>
</evidence>
<proteinExistence type="predicted"/>
<comment type="caution">
    <text evidence="2">The sequence shown here is derived from an EMBL/GenBank/DDBJ whole genome shotgun (WGS) entry which is preliminary data.</text>
</comment>
<dbReference type="GO" id="GO:0009253">
    <property type="term" value="P:peptidoglycan catabolic process"/>
    <property type="evidence" value="ECO:0007669"/>
    <property type="project" value="TreeGrafter"/>
</dbReference>
<organism evidence="2 3">
    <name type="scientific">Lawsonella clevelandensis</name>
    <dbReference type="NCBI Taxonomy" id="1528099"/>
    <lineage>
        <taxon>Bacteria</taxon>
        <taxon>Bacillati</taxon>
        <taxon>Actinomycetota</taxon>
        <taxon>Actinomycetes</taxon>
        <taxon>Mycobacteriales</taxon>
        <taxon>Lawsonellaceae</taxon>
        <taxon>Lawsonella</taxon>
    </lineage>
</organism>
<sequence length="255" mass="28442">MKVVRRLFVVLLVLVFAAGLGVAAWVYQDWDSTKYLDTKVPGESAPAPYVAINEAGQTSDQLEEWSHEWAPRLGFSARALRAYGNAEQTLKQTMPECHLQWTTLAGLAFIESQHGTYGGAQVRADGTTSHKIRGVQLDGKHDTQRIRDTDKGVLDGNSQYDVAMGPFQFIPETWRHFGVDANGDGVANPDNIDDAAVTAGRYLCHNDRDLAVPEQWQQAILSYNCSMKYVRAVYRAASAYGQGRGLRWNYLMRKL</sequence>
<accession>A0A2W5ID28</accession>
<dbReference type="EMBL" id="QFOZ01000001">
    <property type="protein sequence ID" value="PZP89680.1"/>
    <property type="molecule type" value="Genomic_DNA"/>
</dbReference>
<reference evidence="2 3" key="1">
    <citation type="submission" date="2017-08" db="EMBL/GenBank/DDBJ databases">
        <title>Infants hospitalized years apart are colonized by the same room-sourced microbial strains.</title>
        <authorList>
            <person name="Brooks B."/>
            <person name="Olm M.R."/>
            <person name="Firek B.A."/>
            <person name="Baker R."/>
            <person name="Thomas B.C."/>
            <person name="Morowitz M.J."/>
            <person name="Banfield J.F."/>
        </authorList>
    </citation>
    <scope>NUCLEOTIDE SEQUENCE [LARGE SCALE GENOMIC DNA]</scope>
    <source>
        <strain evidence="2">S2_006_000_R1_57</strain>
    </source>
</reference>
<dbReference type="InterPro" id="IPR031304">
    <property type="entry name" value="SLT_2"/>
</dbReference>
<dbReference type="PANTHER" id="PTHR30163:SF8">
    <property type="entry name" value="LYTIC MUREIN TRANSGLYCOSYLASE"/>
    <property type="match status" value="1"/>
</dbReference>
<name>A0A2W5ID28_9ACTN</name>
<dbReference type="Gene3D" id="1.10.530.10">
    <property type="match status" value="1"/>
</dbReference>
<gene>
    <name evidence="2" type="ORF">DI579_00420</name>
</gene>
<dbReference type="Proteomes" id="UP000248606">
    <property type="component" value="Unassembled WGS sequence"/>
</dbReference>
<evidence type="ECO:0000313" key="3">
    <source>
        <dbReference type="Proteomes" id="UP000248606"/>
    </source>
</evidence>
<dbReference type="PANTHER" id="PTHR30163">
    <property type="entry name" value="MEMBRANE-BOUND LYTIC MUREIN TRANSGLYCOSYLASE B"/>
    <property type="match status" value="1"/>
</dbReference>
<dbReference type="GO" id="GO:0008933">
    <property type="term" value="F:peptidoglycan lytic transglycosylase activity"/>
    <property type="evidence" value="ECO:0007669"/>
    <property type="project" value="TreeGrafter"/>
</dbReference>
<dbReference type="RefSeq" id="WP_303678528.1">
    <property type="nucleotide sequence ID" value="NZ_CAKZIO010000003.1"/>
</dbReference>